<dbReference type="InterPro" id="IPR001128">
    <property type="entry name" value="Cyt_P450"/>
</dbReference>
<keyword evidence="3 7" id="KW-0479">Metal-binding</keyword>
<organism evidence="8 9">
    <name type="scientific">Mucor flavus</name>
    <dbReference type="NCBI Taxonomy" id="439312"/>
    <lineage>
        <taxon>Eukaryota</taxon>
        <taxon>Fungi</taxon>
        <taxon>Fungi incertae sedis</taxon>
        <taxon>Mucoromycota</taxon>
        <taxon>Mucoromycotina</taxon>
        <taxon>Mucoromycetes</taxon>
        <taxon>Mucorales</taxon>
        <taxon>Mucorineae</taxon>
        <taxon>Mucoraceae</taxon>
        <taxon>Mucor</taxon>
    </lineage>
</organism>
<keyword evidence="2 7" id="KW-0349">Heme</keyword>
<dbReference type="EMBL" id="BAABUK010000020">
    <property type="protein sequence ID" value="GAA5814315.1"/>
    <property type="molecule type" value="Genomic_DNA"/>
</dbReference>
<dbReference type="InterPro" id="IPR017972">
    <property type="entry name" value="Cyt_P450_CS"/>
</dbReference>
<dbReference type="PRINTS" id="PR00463">
    <property type="entry name" value="EP450I"/>
</dbReference>
<evidence type="ECO:0000256" key="6">
    <source>
        <dbReference type="ARBA" id="ARBA00023033"/>
    </source>
</evidence>
<keyword evidence="5 7" id="KW-0408">Iron</keyword>
<evidence type="ECO:0000256" key="3">
    <source>
        <dbReference type="ARBA" id="ARBA00022723"/>
    </source>
</evidence>
<evidence type="ECO:0000313" key="8">
    <source>
        <dbReference type="EMBL" id="GAA5814315.1"/>
    </source>
</evidence>
<comment type="similarity">
    <text evidence="1 7">Belongs to the cytochrome P450 family.</text>
</comment>
<dbReference type="PANTHER" id="PTHR24291:SF50">
    <property type="entry name" value="BIFUNCTIONAL ALBAFLAVENONE MONOOXYGENASE_TERPENE SYNTHASE"/>
    <property type="match status" value="1"/>
</dbReference>
<dbReference type="PANTHER" id="PTHR24291">
    <property type="entry name" value="CYTOCHROME P450 FAMILY 4"/>
    <property type="match status" value="1"/>
</dbReference>
<dbReference type="Pfam" id="PF00067">
    <property type="entry name" value="p450"/>
    <property type="match status" value="1"/>
</dbReference>
<comment type="caution">
    <text evidence="8">The sequence shown here is derived from an EMBL/GenBank/DDBJ whole genome shotgun (WGS) entry which is preliminary data.</text>
</comment>
<keyword evidence="6 7" id="KW-0503">Monooxygenase</keyword>
<evidence type="ECO:0000256" key="4">
    <source>
        <dbReference type="ARBA" id="ARBA00023002"/>
    </source>
</evidence>
<evidence type="ECO:0000256" key="7">
    <source>
        <dbReference type="RuleBase" id="RU000461"/>
    </source>
</evidence>
<evidence type="ECO:0000256" key="2">
    <source>
        <dbReference type="ARBA" id="ARBA00022617"/>
    </source>
</evidence>
<keyword evidence="4 7" id="KW-0560">Oxidoreductase</keyword>
<evidence type="ECO:0000256" key="1">
    <source>
        <dbReference type="ARBA" id="ARBA00010617"/>
    </source>
</evidence>
<dbReference type="PROSITE" id="PS00086">
    <property type="entry name" value="CYTOCHROME_P450"/>
    <property type="match status" value="1"/>
</dbReference>
<evidence type="ECO:0000256" key="5">
    <source>
        <dbReference type="ARBA" id="ARBA00023004"/>
    </source>
</evidence>
<dbReference type="InterPro" id="IPR002401">
    <property type="entry name" value="Cyt_P450_E_grp-I"/>
</dbReference>
<protein>
    <recommendedName>
        <fullName evidence="10">Cytochrome P450</fullName>
    </recommendedName>
</protein>
<dbReference type="Proteomes" id="UP001473302">
    <property type="component" value="Unassembled WGS sequence"/>
</dbReference>
<dbReference type="Gene3D" id="1.10.630.10">
    <property type="entry name" value="Cytochrome P450"/>
    <property type="match status" value="1"/>
</dbReference>
<accession>A0ABP9Z5C4</accession>
<evidence type="ECO:0008006" key="10">
    <source>
        <dbReference type="Google" id="ProtNLM"/>
    </source>
</evidence>
<name>A0ABP9Z5C4_9FUNG</name>
<dbReference type="InterPro" id="IPR036396">
    <property type="entry name" value="Cyt_P450_sf"/>
</dbReference>
<dbReference type="PRINTS" id="PR00385">
    <property type="entry name" value="P450"/>
</dbReference>
<proteinExistence type="inferred from homology"/>
<keyword evidence="9" id="KW-1185">Reference proteome</keyword>
<dbReference type="InterPro" id="IPR050196">
    <property type="entry name" value="Cytochrome_P450_Monoox"/>
</dbReference>
<reference evidence="8 9" key="1">
    <citation type="submission" date="2024-04" db="EMBL/GenBank/DDBJ databases">
        <title>genome sequences of Mucor flavus KT1a and Helicostylum pulchrum KT1b strains isolated from the surface of a dry-aged beef.</title>
        <authorList>
            <person name="Toyotome T."/>
            <person name="Hosono M."/>
            <person name="Torimaru M."/>
            <person name="Fukuda K."/>
            <person name="Mikami N."/>
        </authorList>
    </citation>
    <scope>NUCLEOTIDE SEQUENCE [LARGE SCALE GENOMIC DNA]</scope>
    <source>
        <strain evidence="8 9">KT1a</strain>
    </source>
</reference>
<evidence type="ECO:0000313" key="9">
    <source>
        <dbReference type="Proteomes" id="UP001473302"/>
    </source>
</evidence>
<sequence>MRFLIKSIASGESIYDRSMRVHVPLVNSSHDGLYVEPGKSGWEVHVCNPEDMRRILYKHATYTIDKEQFLKDEFGKGCEKTLLSKFTAGPNIGVLVGEPWKAQRKVVNPAFRRSVPVKLFGKITQDLFEAMETMDETVEVSNLMSRCTLEAIGRAGFGFEFNAIKDSKSKWPTMYGSIAKGLSDHKYYIFPVLDQSLLWLFPKRKLLHQHLDEFLSVMDEIILHKRELIKNSKNKNNDLEENEKDFLTLMIESELRGEGAMSNEELKANLCLFFVAGHDTTASAICVSLYYLARFPEAQKKAREEALSILGDDSKDVLPSVEDTKKMNYITQVMKEGLRLNAPIGAALILRLAGEDTFLSGTLIPKGTPLIMNMFNIHHSKKYWEDPEQFKPERFENDNINTSWLPFGSGARQCIGMNFSLIEQRVILSMLLRKYTWTIPEDSIHKDRLITSGFPIIGAHGGLDLKFQKRY</sequence>
<dbReference type="SUPFAM" id="SSF48264">
    <property type="entry name" value="Cytochrome P450"/>
    <property type="match status" value="1"/>
</dbReference>
<gene>
    <name evidence="8" type="ORF">MFLAVUS_007809</name>
</gene>